<feature type="transmembrane region" description="Helical" evidence="10">
    <location>
        <begin position="20"/>
        <end position="45"/>
    </location>
</feature>
<evidence type="ECO:0000256" key="2">
    <source>
        <dbReference type="ARBA" id="ARBA00004141"/>
    </source>
</evidence>
<comment type="similarity">
    <text evidence="3">Belongs to the multi antimicrobial extrusion (MATE) (TC 2.A.66.1) family.</text>
</comment>
<dbReference type="Proteomes" id="UP000762253">
    <property type="component" value="Unassembled WGS sequence"/>
</dbReference>
<keyword evidence="5" id="KW-0813">Transport</keyword>
<evidence type="ECO:0000256" key="8">
    <source>
        <dbReference type="ARBA" id="ARBA00023136"/>
    </source>
</evidence>
<evidence type="ECO:0000256" key="4">
    <source>
        <dbReference type="ARBA" id="ARBA00020268"/>
    </source>
</evidence>
<feature type="transmembrane region" description="Helical" evidence="10">
    <location>
        <begin position="316"/>
        <end position="342"/>
    </location>
</feature>
<dbReference type="EMBL" id="QMEC01000076">
    <property type="protein sequence ID" value="NMF64759.1"/>
    <property type="molecule type" value="Genomic_DNA"/>
</dbReference>
<feature type="transmembrane region" description="Helical" evidence="10">
    <location>
        <begin position="420"/>
        <end position="439"/>
    </location>
</feature>
<dbReference type="InterPro" id="IPR002528">
    <property type="entry name" value="MATE_fam"/>
</dbReference>
<dbReference type="NCBIfam" id="TIGR00797">
    <property type="entry name" value="matE"/>
    <property type="match status" value="1"/>
</dbReference>
<dbReference type="CDD" id="cd13136">
    <property type="entry name" value="MATE_DinF_like"/>
    <property type="match status" value="1"/>
</dbReference>
<feature type="transmembrane region" description="Helical" evidence="10">
    <location>
        <begin position="51"/>
        <end position="71"/>
    </location>
</feature>
<evidence type="ECO:0000256" key="1">
    <source>
        <dbReference type="ARBA" id="ARBA00003408"/>
    </source>
</evidence>
<feature type="transmembrane region" description="Helical" evidence="10">
    <location>
        <begin position="276"/>
        <end position="296"/>
    </location>
</feature>
<keyword evidence="6 10" id="KW-0812">Transmembrane</keyword>
<evidence type="ECO:0000256" key="3">
    <source>
        <dbReference type="ARBA" id="ARBA00010199"/>
    </source>
</evidence>
<comment type="caution">
    <text evidence="11">The sequence shown here is derived from an EMBL/GenBank/DDBJ whole genome shotgun (WGS) entry which is preliminary data.</text>
</comment>
<feature type="transmembrane region" description="Helical" evidence="10">
    <location>
        <begin position="362"/>
        <end position="385"/>
    </location>
</feature>
<comment type="subcellular location">
    <subcellularLocation>
        <location evidence="2">Membrane</location>
        <topology evidence="2">Multi-pass membrane protein</topology>
    </subcellularLocation>
</comment>
<comment type="function">
    <text evidence="1">Multidrug efflux pump.</text>
</comment>
<dbReference type="InterPro" id="IPR044644">
    <property type="entry name" value="DinF-like"/>
</dbReference>
<dbReference type="InterPro" id="IPR050222">
    <property type="entry name" value="MATE_MdtK"/>
</dbReference>
<keyword evidence="8 10" id="KW-0472">Membrane</keyword>
<feature type="transmembrane region" description="Helical" evidence="10">
    <location>
        <begin position="98"/>
        <end position="119"/>
    </location>
</feature>
<dbReference type="RefSeq" id="WP_169266342.1">
    <property type="nucleotide sequence ID" value="NZ_QMEC01000076.1"/>
</dbReference>
<evidence type="ECO:0000256" key="10">
    <source>
        <dbReference type="SAM" id="Phobius"/>
    </source>
</evidence>
<evidence type="ECO:0000313" key="11">
    <source>
        <dbReference type="EMBL" id="NMF64759.1"/>
    </source>
</evidence>
<feature type="transmembrane region" description="Helical" evidence="10">
    <location>
        <begin position="139"/>
        <end position="162"/>
    </location>
</feature>
<feature type="transmembrane region" description="Helical" evidence="10">
    <location>
        <begin position="397"/>
        <end position="414"/>
    </location>
</feature>
<gene>
    <name evidence="11" type="ORF">DP115_19090</name>
</gene>
<name>A0ABX1M871_9CYAN</name>
<proteinExistence type="inferred from homology"/>
<evidence type="ECO:0000256" key="5">
    <source>
        <dbReference type="ARBA" id="ARBA00022448"/>
    </source>
</evidence>
<dbReference type="Pfam" id="PF01554">
    <property type="entry name" value="MatE"/>
    <property type="match status" value="2"/>
</dbReference>
<dbReference type="PANTHER" id="PTHR43298:SF2">
    <property type="entry name" value="FMN_FAD EXPORTER YEEO-RELATED"/>
    <property type="match status" value="1"/>
</dbReference>
<evidence type="ECO:0000256" key="7">
    <source>
        <dbReference type="ARBA" id="ARBA00022989"/>
    </source>
</evidence>
<sequence>MAFVNLTSEHDAKFDFLNRFCRLATVNILSGIMVPLAGLVDVAFLGHLTEIRHLAGVILATILFEYLYRVLKFIRSSTNSMTAQAVGREDFNAMMLVGLRNGLIALGIAALILIFQYPIREVGFTLLSANSEVKDAGVAYFNARIWGAPAVLLNYVLIGWFFGREMNSFVLVMSLIGNAANVVLDYVMIINWGWETAGAGLATAISQYLTLLVGLTFACFNIKWQDFPAVLQKVLDWQALKASFALNGNILIRYLTFITALAVFTNLSSLMGTTILAENGLLLQVVTLSVFVIQGVGHATQSLTGKFKGKGDSKRLLPLIIVATLTSLLCALPWAIVSIVFPKTIFGLLTNHAELTNDIDKYTLWLLPVLAFAAIAFMLEGYFIGLAEGSTLRNSSLTALGVGFIPLAFVAWYFHSNHILWLALCLYMITSMVILVIQLPRTFHNHDTHHQQIATTNIT</sequence>
<evidence type="ECO:0000256" key="6">
    <source>
        <dbReference type="ARBA" id="ARBA00022692"/>
    </source>
</evidence>
<accession>A0ABX1M871</accession>
<keyword evidence="12" id="KW-1185">Reference proteome</keyword>
<keyword evidence="7 10" id="KW-1133">Transmembrane helix</keyword>
<feature type="transmembrane region" description="Helical" evidence="10">
    <location>
        <begin position="169"/>
        <end position="193"/>
    </location>
</feature>
<protein>
    <recommendedName>
        <fullName evidence="4">Probable multidrug resistance protein NorM</fullName>
    </recommendedName>
    <alternativeName>
        <fullName evidence="9">Multidrug-efflux transporter</fullName>
    </alternativeName>
</protein>
<organism evidence="11 12">
    <name type="scientific">Brasilonema octagenarum UFV-OR1</name>
    <dbReference type="NCBI Taxonomy" id="417115"/>
    <lineage>
        <taxon>Bacteria</taxon>
        <taxon>Bacillati</taxon>
        <taxon>Cyanobacteriota</taxon>
        <taxon>Cyanophyceae</taxon>
        <taxon>Nostocales</taxon>
        <taxon>Scytonemataceae</taxon>
        <taxon>Brasilonema</taxon>
        <taxon>Octagenarum group</taxon>
    </lineage>
</organism>
<feature type="transmembrane region" description="Helical" evidence="10">
    <location>
        <begin position="205"/>
        <end position="224"/>
    </location>
</feature>
<dbReference type="PANTHER" id="PTHR43298">
    <property type="entry name" value="MULTIDRUG RESISTANCE PROTEIN NORM-RELATED"/>
    <property type="match status" value="1"/>
</dbReference>
<evidence type="ECO:0000256" key="9">
    <source>
        <dbReference type="ARBA" id="ARBA00031636"/>
    </source>
</evidence>
<evidence type="ECO:0000313" key="12">
    <source>
        <dbReference type="Proteomes" id="UP000762253"/>
    </source>
</evidence>
<dbReference type="NCBIfam" id="NF041358">
    <property type="entry name" value="GntT_guanitoxin"/>
    <property type="match status" value="1"/>
</dbReference>
<reference evidence="11 12" key="1">
    <citation type="submission" date="2018-06" db="EMBL/GenBank/DDBJ databases">
        <title>Comparative genomics of Brasilonema spp. strains.</title>
        <authorList>
            <person name="Alvarenga D.O."/>
            <person name="Fiore M.F."/>
            <person name="Varani A.M."/>
        </authorList>
    </citation>
    <scope>NUCLEOTIDE SEQUENCE [LARGE SCALE GENOMIC DNA]</scope>
    <source>
        <strain evidence="11 12">UFV-OR1</strain>
    </source>
</reference>
<feature type="transmembrane region" description="Helical" evidence="10">
    <location>
        <begin position="244"/>
        <end position="264"/>
    </location>
</feature>